<proteinExistence type="predicted"/>
<dbReference type="AlphaFoldDB" id="A0AAV2QN29"/>
<sequence length="617" mass="69850">MEDNVSNPAWRIPTSLLRLSARNAAEAVICASLPSKIFSDNWYKRVGDDYDKSSIHDSYKCLKVALTHQDDRRFAKEKQHLISTLSDLRQWWDGPEGIVSLPVILQKEVIYYVIDTLESETEFVEGDDEQQAGIYCLFRWLRMLIFSGQTKGKLVTLINLDGVSCTAFSCLLDALAPFPCLQWLDFGRCSFMDPVPLITILRNSPNIRSLRLDNNAQKLFKYVEIFCPNLEILSIHDPGYSDHLYELFFNGISKGTVWKIIRCNGRIKLTFPHLKIIQHSWSSGELTTSLKMFLLVLLHYYPQLESLTYVGDDGFNTKAFSPDWDDVSVGIPKSPCKLSSVLVSTILSTVRGQAFDTSVLDKVAQFCPEADHLTLEENISLGYDFDMDYLSLSKGSLKKFTRAMKFTSLRLSMGDKALKRYAPNVYAIAENITNLDYDVGEEGEPLLFEIINLCTNLECIKVEVNEAINLSLTTKENPLNVLPKLSIVSMSGLGNYTEVSSLLKCVSKAAPNIQNLYINLQELRDLTRFCSIVSGGLLNKVENWTLRHLVQYPANFSDVRDCIEKVVPALPFLTKLRLCLTVPTTMDIVDPDEEFDVEYYKSIYRNTALLIVNGLNN</sequence>
<dbReference type="InterPro" id="IPR032675">
    <property type="entry name" value="LRR_dom_sf"/>
</dbReference>
<dbReference type="Gene3D" id="3.80.10.10">
    <property type="entry name" value="Ribonuclease Inhibitor"/>
    <property type="match status" value="1"/>
</dbReference>
<evidence type="ECO:0000313" key="2">
    <source>
        <dbReference type="Proteomes" id="UP001497623"/>
    </source>
</evidence>
<dbReference type="SUPFAM" id="SSF52047">
    <property type="entry name" value="RNI-like"/>
    <property type="match status" value="1"/>
</dbReference>
<evidence type="ECO:0000313" key="1">
    <source>
        <dbReference type="EMBL" id="CAL4093871.1"/>
    </source>
</evidence>
<keyword evidence="2" id="KW-1185">Reference proteome</keyword>
<dbReference type="EMBL" id="CAXKWB010009207">
    <property type="protein sequence ID" value="CAL4093871.1"/>
    <property type="molecule type" value="Genomic_DNA"/>
</dbReference>
<protein>
    <submittedName>
        <fullName evidence="1">Uncharacterized protein</fullName>
    </submittedName>
</protein>
<organism evidence="1 2">
    <name type="scientific">Meganyctiphanes norvegica</name>
    <name type="common">Northern krill</name>
    <name type="synonym">Thysanopoda norvegica</name>
    <dbReference type="NCBI Taxonomy" id="48144"/>
    <lineage>
        <taxon>Eukaryota</taxon>
        <taxon>Metazoa</taxon>
        <taxon>Ecdysozoa</taxon>
        <taxon>Arthropoda</taxon>
        <taxon>Crustacea</taxon>
        <taxon>Multicrustacea</taxon>
        <taxon>Malacostraca</taxon>
        <taxon>Eumalacostraca</taxon>
        <taxon>Eucarida</taxon>
        <taxon>Euphausiacea</taxon>
        <taxon>Euphausiidae</taxon>
        <taxon>Meganyctiphanes</taxon>
    </lineage>
</organism>
<comment type="caution">
    <text evidence="1">The sequence shown here is derived from an EMBL/GenBank/DDBJ whole genome shotgun (WGS) entry which is preliminary data.</text>
</comment>
<gene>
    <name evidence="1" type="ORF">MNOR_LOCUS14994</name>
</gene>
<reference evidence="1 2" key="1">
    <citation type="submission" date="2024-05" db="EMBL/GenBank/DDBJ databases">
        <authorList>
            <person name="Wallberg A."/>
        </authorList>
    </citation>
    <scope>NUCLEOTIDE SEQUENCE [LARGE SCALE GENOMIC DNA]</scope>
</reference>
<dbReference type="Proteomes" id="UP001497623">
    <property type="component" value="Unassembled WGS sequence"/>
</dbReference>
<accession>A0AAV2QN29</accession>
<name>A0AAV2QN29_MEGNR</name>